<accession>A0ABN9RXX5</accession>
<evidence type="ECO:0008006" key="4">
    <source>
        <dbReference type="Google" id="ProtNLM"/>
    </source>
</evidence>
<feature type="coiled-coil region" evidence="1">
    <location>
        <begin position="262"/>
        <end position="289"/>
    </location>
</feature>
<feature type="non-terminal residue" evidence="2">
    <location>
        <position position="1"/>
    </location>
</feature>
<dbReference type="EMBL" id="CAUYUJ010008546">
    <property type="protein sequence ID" value="CAK0824240.1"/>
    <property type="molecule type" value="Genomic_DNA"/>
</dbReference>
<dbReference type="Proteomes" id="UP001189429">
    <property type="component" value="Unassembled WGS sequence"/>
</dbReference>
<keyword evidence="1" id="KW-0175">Coiled coil</keyword>
<evidence type="ECO:0000313" key="3">
    <source>
        <dbReference type="Proteomes" id="UP001189429"/>
    </source>
</evidence>
<sequence>GIFSVSAFIVSVIYLSRFKEISHITLHACTWRPLFLTSLLLADKMWVVAVTRGDGRGRRAFAEDKPVRRFASQGASQGDLLRAILPSRGRAPRRAQAASQCTFTASNSKSIPAPGQWCFIPFEAIAGLSPAKFLQEWAIWKAANAADVPFLFCTTTGLYREVQRNGAPARDGEQLGRTTCWRSLAPVVMANGIHVPCMSFKLCPPFQILIGIILPRNDLPNNLILGKHLEQQLVGMVQAQQEHVAKSLVVHARDVAKVGGRADALVDEQRRIRAQIDDIEKTLANAEKEIPIIDFQALEAWSRLLDARIFSVGAPELVGPAQVRAGISDWLTAAGLDNSMVRLDSSVPSQRFNVVVEGVLDIAIPRAHALARHVRNPAAPNGWRSFQCQAVGGGTVPLYVVPDQSPQQVRMNIQTRRLANILSESVPGQAFCAQRARGTIASQGVRLAKLEMGDRRETDTTIRWNMDMVSRLAIDRGAIAEQFKKAFSLEHRDHERRIFDLSDGDFAAVEMAWNDALVWAADDHLRRIFIGAGDFNIADSPAVSQWSPVAEETWRLRPDQRYQLRQPAWRRPFAAALEIEAQWPARYDKASQQLSVIDRVFLGIDAHAMLSVSTRLATACDAMELSELGLRDHAPLVLQIEMARHVPREEQAIPSRLFFHPKCPETSSLMMTNCDLEAASVEERRRATETCVKLAAARIRDEQLRTNSSLKVKGGNVEATCVGLKTAARALWRQDALLAARLLASCPDLSARLPIDQGSVRVADASAFAEAFDAVAAKVRAMRGQAAEAAARRSNDRDSLAWRRVERRSARHVQLWIPWRRRMVLAGLRLDSAPCASGTAADVPPEVASDSAGMTGVVAEHWGKIFDRAPTAEQKLRPNQFLDRFAPQLPVVELPQPSLRALGRAAARAPPSAPGPDQLPCAAWRRSPGALLHLHALMEQLFNEGNAGAKLIASCADRALRPIASVATEGVQKGFAAGRRFVGHVPSLGAECRREGLLPGAAQHRPMLLSFDFKQAFPSLFRDVIDVVLPRCGVPLGYCSAISALCCNCLAFGFFRVSGGSAAKGPLFALRCGIMQGCPLSGTALGDPPEGCLAACAGDLGMLIRNAEIPPSIAESFVDIELAFNLQLAIHKCVLVPLWAEVAPDLINDAEAYLAEMVPSWRGFRVESSAKYLGTRIGPGIAERGIWKDSAAKWRSRAAEMSRAGVAASLAARAYNVNVLPCLSYLAQLFFVIPEIWRVEVTMLNRLLRFPPSAMRMADIPSMGAWCGSPAPMGLLPCSVAALLRAAAHAVRGWVPALHALRGAAVENLPLVSVLEGSWSPPWWATKRSIVQNYGLVMEQCGALPHPRPVLDKVPVPVTTPLVEAARSAMGDEEKAAARAVPPGTVKRQAVAMRAIRDGLYEERLDQLIGRRLRRWGLEVPAGEVHVIAHRPCIMGCEARGALSHYMACPVLRSAVAAPAEASELSSGATFFGLGHMSEHRARLRIVCVRAVALATQLFHILKWRADGGSPIRAAAIASARVAALHRLQA</sequence>
<organism evidence="2 3">
    <name type="scientific">Prorocentrum cordatum</name>
    <dbReference type="NCBI Taxonomy" id="2364126"/>
    <lineage>
        <taxon>Eukaryota</taxon>
        <taxon>Sar</taxon>
        <taxon>Alveolata</taxon>
        <taxon>Dinophyceae</taxon>
        <taxon>Prorocentrales</taxon>
        <taxon>Prorocentraceae</taxon>
        <taxon>Prorocentrum</taxon>
    </lineage>
</organism>
<reference evidence="2" key="1">
    <citation type="submission" date="2023-10" db="EMBL/GenBank/DDBJ databases">
        <authorList>
            <person name="Chen Y."/>
            <person name="Shah S."/>
            <person name="Dougan E. K."/>
            <person name="Thang M."/>
            <person name="Chan C."/>
        </authorList>
    </citation>
    <scope>NUCLEOTIDE SEQUENCE [LARGE SCALE GENOMIC DNA]</scope>
</reference>
<proteinExistence type="predicted"/>
<dbReference type="Gene3D" id="1.10.472.10">
    <property type="entry name" value="Cyclin-like"/>
    <property type="match status" value="1"/>
</dbReference>
<name>A0ABN9RXX5_9DINO</name>
<comment type="caution">
    <text evidence="2">The sequence shown here is derived from an EMBL/GenBank/DDBJ whole genome shotgun (WGS) entry which is preliminary data.</text>
</comment>
<evidence type="ECO:0000313" key="2">
    <source>
        <dbReference type="EMBL" id="CAK0824240.1"/>
    </source>
</evidence>
<protein>
    <recommendedName>
        <fullName evidence="4">Reverse transcriptase domain-containing protein</fullName>
    </recommendedName>
</protein>
<gene>
    <name evidence="2" type="ORF">PCOR1329_LOCUS24699</name>
</gene>
<keyword evidence="3" id="KW-1185">Reference proteome</keyword>
<evidence type="ECO:0000256" key="1">
    <source>
        <dbReference type="SAM" id="Coils"/>
    </source>
</evidence>